<accession>A0A4Y6RKS7</accession>
<protein>
    <recommendedName>
        <fullName evidence="1">Dyp-type peroxidase C-terminal domain-containing protein</fullName>
    </recommendedName>
</protein>
<evidence type="ECO:0000259" key="1">
    <source>
        <dbReference type="Pfam" id="PF20628"/>
    </source>
</evidence>
<dbReference type="InterPro" id="IPR048328">
    <property type="entry name" value="Dyp_perox_C"/>
</dbReference>
<dbReference type="AlphaFoldDB" id="A0A4Y6RKS7"/>
<name>A0A4Y6RKS7_9BURK</name>
<dbReference type="InterPro" id="IPR011008">
    <property type="entry name" value="Dimeric_a/b-barrel"/>
</dbReference>
<proteinExistence type="predicted"/>
<evidence type="ECO:0000313" key="3">
    <source>
        <dbReference type="Proteomes" id="UP000316665"/>
    </source>
</evidence>
<feature type="domain" description="Dyp-type peroxidase C-terminal" evidence="1">
    <location>
        <begin position="29"/>
        <end position="85"/>
    </location>
</feature>
<organism evidence="2 3">
    <name type="scientific">Janthinobacterium tructae</name>
    <dbReference type="NCBI Taxonomy" id="2590869"/>
    <lineage>
        <taxon>Bacteria</taxon>
        <taxon>Pseudomonadati</taxon>
        <taxon>Pseudomonadota</taxon>
        <taxon>Betaproteobacteria</taxon>
        <taxon>Burkholderiales</taxon>
        <taxon>Oxalobacteraceae</taxon>
        <taxon>Janthinobacterium</taxon>
    </lineage>
</organism>
<dbReference type="EMBL" id="CP041185">
    <property type="protein sequence ID" value="QDG73553.1"/>
    <property type="molecule type" value="Genomic_DNA"/>
</dbReference>
<reference evidence="2 3" key="1">
    <citation type="submission" date="2019-06" db="EMBL/GenBank/DDBJ databases">
        <title>Complete genome sequence of Janthinobacterium sp. SNU WT3 isolated from diseased rainbow trout.</title>
        <authorList>
            <person name="Oh W.T."/>
            <person name="Park S.C."/>
        </authorList>
    </citation>
    <scope>NUCLEOTIDE SEQUENCE [LARGE SCALE GENOMIC DNA]</scope>
    <source>
        <strain evidence="2 3">SNU WT3</strain>
    </source>
</reference>
<evidence type="ECO:0000313" key="2">
    <source>
        <dbReference type="EMBL" id="QDG73553.1"/>
    </source>
</evidence>
<dbReference type="SUPFAM" id="SSF54909">
    <property type="entry name" value="Dimeric alpha+beta barrel"/>
    <property type="match status" value="1"/>
</dbReference>
<dbReference type="OrthoDB" id="3251355at2"/>
<dbReference type="RefSeq" id="WP_141172318.1">
    <property type="nucleotide sequence ID" value="NZ_CP041185.1"/>
</dbReference>
<dbReference type="Pfam" id="PF20628">
    <property type="entry name" value="Dyp_perox_C"/>
    <property type="match status" value="1"/>
</dbReference>
<dbReference type="KEGG" id="jas:FJQ89_26335"/>
<gene>
    <name evidence="2" type="ORF">FJQ89_26335</name>
</gene>
<dbReference type="Proteomes" id="UP000316665">
    <property type="component" value="Chromosome"/>
</dbReference>
<keyword evidence="3" id="KW-1185">Reference proteome</keyword>
<sequence length="98" mass="10462">MFPPSLWWHVASRVVDEAVAAAKTDQLHAGEAGVMFVGFCRDITVTVGMLRQMYGVGYDGVSKTDRLLDFSTPLSSAIYFVPSIDALLAVGISPADPG</sequence>